<keyword evidence="1" id="KW-0560">Oxidoreductase</keyword>
<sequence>MLHKKLGLPFDNLVNSRENNPEEWVKEHTQGRGVNAVVVAASVKTLVEAGLKLLARTGHLSIFAGMPKSDPVAGIELNLIHYRELNIHGATSSAINEYLTAKDFIVSGKINGGALVTHRFSLDDFNKAVKIQADPSTGALKVIIIP</sequence>
<dbReference type="EMBL" id="BARW01023359">
    <property type="protein sequence ID" value="GAI94793.1"/>
    <property type="molecule type" value="Genomic_DNA"/>
</dbReference>
<comment type="caution">
    <text evidence="3">The sequence shown here is derived from an EMBL/GenBank/DDBJ whole genome shotgun (WGS) entry which is preliminary data.</text>
</comment>
<proteinExistence type="predicted"/>
<dbReference type="InterPro" id="IPR050129">
    <property type="entry name" value="Zn_alcohol_dh"/>
</dbReference>
<dbReference type="PANTHER" id="PTHR43401">
    <property type="entry name" value="L-THREONINE 3-DEHYDROGENASE"/>
    <property type="match status" value="1"/>
</dbReference>
<dbReference type="Pfam" id="PF00107">
    <property type="entry name" value="ADH_zinc_N"/>
    <property type="match status" value="1"/>
</dbReference>
<dbReference type="SUPFAM" id="SSF51735">
    <property type="entry name" value="NAD(P)-binding Rossmann-fold domains"/>
    <property type="match status" value="1"/>
</dbReference>
<evidence type="ECO:0000259" key="2">
    <source>
        <dbReference type="Pfam" id="PF00107"/>
    </source>
</evidence>
<dbReference type="InterPro" id="IPR036291">
    <property type="entry name" value="NAD(P)-bd_dom_sf"/>
</dbReference>
<gene>
    <name evidence="3" type="ORF">S12H4_38765</name>
</gene>
<dbReference type="PANTHER" id="PTHR43401:SF2">
    <property type="entry name" value="L-THREONINE 3-DEHYDROGENASE"/>
    <property type="match status" value="1"/>
</dbReference>
<evidence type="ECO:0000313" key="3">
    <source>
        <dbReference type="EMBL" id="GAI94793.1"/>
    </source>
</evidence>
<dbReference type="InterPro" id="IPR013149">
    <property type="entry name" value="ADH-like_C"/>
</dbReference>
<dbReference type="Gene3D" id="3.40.50.720">
    <property type="entry name" value="NAD(P)-binding Rossmann-like Domain"/>
    <property type="match status" value="1"/>
</dbReference>
<dbReference type="Gene3D" id="3.90.180.10">
    <property type="entry name" value="Medium-chain alcohol dehydrogenases, catalytic domain"/>
    <property type="match status" value="1"/>
</dbReference>
<feature type="domain" description="Alcohol dehydrogenase-like C-terminal" evidence="2">
    <location>
        <begin position="4"/>
        <end position="105"/>
    </location>
</feature>
<protein>
    <recommendedName>
        <fullName evidence="2">Alcohol dehydrogenase-like C-terminal domain-containing protein</fullName>
    </recommendedName>
</protein>
<dbReference type="AlphaFoldDB" id="X1SPC2"/>
<evidence type="ECO:0000256" key="1">
    <source>
        <dbReference type="ARBA" id="ARBA00023002"/>
    </source>
</evidence>
<name>X1SPC2_9ZZZZ</name>
<organism evidence="3">
    <name type="scientific">marine sediment metagenome</name>
    <dbReference type="NCBI Taxonomy" id="412755"/>
    <lineage>
        <taxon>unclassified sequences</taxon>
        <taxon>metagenomes</taxon>
        <taxon>ecological metagenomes</taxon>
    </lineage>
</organism>
<accession>X1SPC2</accession>
<reference evidence="3" key="1">
    <citation type="journal article" date="2014" name="Front. Microbiol.">
        <title>High frequency of phylogenetically diverse reductive dehalogenase-homologous genes in deep subseafloor sedimentary metagenomes.</title>
        <authorList>
            <person name="Kawai M."/>
            <person name="Futagami T."/>
            <person name="Toyoda A."/>
            <person name="Takaki Y."/>
            <person name="Nishi S."/>
            <person name="Hori S."/>
            <person name="Arai W."/>
            <person name="Tsubouchi T."/>
            <person name="Morono Y."/>
            <person name="Uchiyama I."/>
            <person name="Ito T."/>
            <person name="Fujiyama A."/>
            <person name="Inagaki F."/>
            <person name="Takami H."/>
        </authorList>
    </citation>
    <scope>NUCLEOTIDE SEQUENCE</scope>
    <source>
        <strain evidence="3">Expedition CK06-06</strain>
    </source>
</reference>
<dbReference type="GO" id="GO:0016491">
    <property type="term" value="F:oxidoreductase activity"/>
    <property type="evidence" value="ECO:0007669"/>
    <property type="project" value="UniProtKB-KW"/>
</dbReference>